<dbReference type="Pfam" id="PF08718">
    <property type="entry name" value="GLTP"/>
    <property type="match status" value="1"/>
</dbReference>
<evidence type="ECO:0000313" key="4">
    <source>
        <dbReference type="Proteomes" id="UP000812966"/>
    </source>
</evidence>
<evidence type="ECO:0000313" key="3">
    <source>
        <dbReference type="EMBL" id="KAG7571553.1"/>
    </source>
</evidence>
<proteinExistence type="predicted"/>
<name>A0A8K0NTB5_9TREE</name>
<dbReference type="EMBL" id="JABELV010000006">
    <property type="protein sequence ID" value="KAG7571553.1"/>
    <property type="molecule type" value="Genomic_DNA"/>
</dbReference>
<dbReference type="AlphaFoldDB" id="A0A8K0NTB5"/>
<dbReference type="OrthoDB" id="205255at2759"/>
<dbReference type="Gene3D" id="1.10.3520.10">
    <property type="entry name" value="Glycolipid transfer protein"/>
    <property type="match status" value="1"/>
</dbReference>
<dbReference type="FunFam" id="1.10.3520.10:FF:000001">
    <property type="entry name" value="Pleckstrin domain-containing family A member 8"/>
    <property type="match status" value="1"/>
</dbReference>
<dbReference type="GO" id="GO:0005829">
    <property type="term" value="C:cytosol"/>
    <property type="evidence" value="ECO:0007669"/>
    <property type="project" value="TreeGrafter"/>
</dbReference>
<dbReference type="PANTHER" id="PTHR10219">
    <property type="entry name" value="GLYCOLIPID TRANSFER PROTEIN-RELATED"/>
    <property type="match status" value="1"/>
</dbReference>
<reference evidence="3" key="1">
    <citation type="submission" date="2020-04" db="EMBL/GenBank/DDBJ databases">
        <title>Analysis of mating type loci in Filobasidium floriforme.</title>
        <authorList>
            <person name="Nowrousian M."/>
        </authorList>
    </citation>
    <scope>NUCLEOTIDE SEQUENCE</scope>
    <source>
        <strain evidence="3">CBS 6242</strain>
    </source>
</reference>
<keyword evidence="1" id="KW-0813">Transport</keyword>
<dbReference type="GO" id="GO:1902388">
    <property type="term" value="F:ceramide 1-phosphate transfer activity"/>
    <property type="evidence" value="ECO:0007669"/>
    <property type="project" value="TreeGrafter"/>
</dbReference>
<sequence length="203" mass="22026">MSTVSELNKPFFQTIQTSFKDVSTTPGVETVGFANAAEGLVSIFDVLGNAAFTIVQGDLKGNIAKVRARYAKAPEQSGTLEDLVKNEMAENKGKLGTAGEGLMWLIRGLKFTLLGLQSSQNNPSEELAQSFTKAYEGSLKPHHGWVIKQAFGLAMKATPYRKDFYTRLGGPEAEVELKGWLAGLEKIVSQMESAYKSNGWGTV</sequence>
<dbReference type="GO" id="GO:1902387">
    <property type="term" value="F:ceramide 1-phosphate binding"/>
    <property type="evidence" value="ECO:0007669"/>
    <property type="project" value="TreeGrafter"/>
</dbReference>
<feature type="domain" description="Glycolipid transfer protein" evidence="2">
    <location>
        <begin position="28"/>
        <end position="169"/>
    </location>
</feature>
<accession>A0A8K0NTB5</accession>
<organism evidence="3 4">
    <name type="scientific">Filobasidium floriforme</name>
    <dbReference type="NCBI Taxonomy" id="5210"/>
    <lineage>
        <taxon>Eukaryota</taxon>
        <taxon>Fungi</taxon>
        <taxon>Dikarya</taxon>
        <taxon>Basidiomycota</taxon>
        <taxon>Agaricomycotina</taxon>
        <taxon>Tremellomycetes</taxon>
        <taxon>Filobasidiales</taxon>
        <taxon>Filobasidiaceae</taxon>
        <taxon>Filobasidium</taxon>
    </lineage>
</organism>
<comment type="caution">
    <text evidence="3">The sequence shown here is derived from an EMBL/GenBank/DDBJ whole genome shotgun (WGS) entry which is preliminary data.</text>
</comment>
<keyword evidence="4" id="KW-1185">Reference proteome</keyword>
<protein>
    <recommendedName>
        <fullName evidence="2">Glycolipid transfer protein domain-containing protein</fullName>
    </recommendedName>
</protein>
<dbReference type="Proteomes" id="UP000812966">
    <property type="component" value="Unassembled WGS sequence"/>
</dbReference>
<evidence type="ECO:0000256" key="1">
    <source>
        <dbReference type="ARBA" id="ARBA00022448"/>
    </source>
</evidence>
<evidence type="ECO:0000259" key="2">
    <source>
        <dbReference type="Pfam" id="PF08718"/>
    </source>
</evidence>
<dbReference type="PANTHER" id="PTHR10219:SF25">
    <property type="entry name" value="PLECKSTRIN HOMOLOGY DOMAIN-CONTAINING FAMILY A MEMBER 8"/>
    <property type="match status" value="1"/>
</dbReference>
<dbReference type="InterPro" id="IPR014830">
    <property type="entry name" value="Glycolipid_transfer_prot_dom"/>
</dbReference>
<dbReference type="InterPro" id="IPR036497">
    <property type="entry name" value="GLTP_sf"/>
</dbReference>
<dbReference type="SUPFAM" id="SSF110004">
    <property type="entry name" value="Glycolipid transfer protein, GLTP"/>
    <property type="match status" value="1"/>
</dbReference>
<dbReference type="GO" id="GO:0016020">
    <property type="term" value="C:membrane"/>
    <property type="evidence" value="ECO:0007669"/>
    <property type="project" value="TreeGrafter"/>
</dbReference>
<gene>
    <name evidence="3" type="ORF">FFLO_00569</name>
</gene>